<dbReference type="SUPFAM" id="SSF103473">
    <property type="entry name" value="MFS general substrate transporter"/>
    <property type="match status" value="1"/>
</dbReference>
<dbReference type="PROSITE" id="PS00216">
    <property type="entry name" value="SUGAR_TRANSPORT_1"/>
    <property type="match status" value="1"/>
</dbReference>
<dbReference type="RefSeq" id="WP_118942551.1">
    <property type="nucleotide sequence ID" value="NZ_CP032125.1"/>
</dbReference>
<protein>
    <submittedName>
        <fullName evidence="8">MFS transporter</fullName>
    </submittedName>
</protein>
<feature type="transmembrane region" description="Helical" evidence="6">
    <location>
        <begin position="105"/>
        <end position="126"/>
    </location>
</feature>
<feature type="transmembrane region" description="Helical" evidence="6">
    <location>
        <begin position="346"/>
        <end position="371"/>
    </location>
</feature>
<keyword evidence="3 6" id="KW-0812">Transmembrane</keyword>
<feature type="transmembrane region" description="Helical" evidence="6">
    <location>
        <begin position="52"/>
        <end position="68"/>
    </location>
</feature>
<evidence type="ECO:0000256" key="4">
    <source>
        <dbReference type="ARBA" id="ARBA00022989"/>
    </source>
</evidence>
<dbReference type="InterPro" id="IPR020846">
    <property type="entry name" value="MFS_dom"/>
</dbReference>
<dbReference type="InterPro" id="IPR011701">
    <property type="entry name" value="MFS"/>
</dbReference>
<feature type="transmembrane region" description="Helical" evidence="6">
    <location>
        <begin position="377"/>
        <end position="397"/>
    </location>
</feature>
<organism evidence="8 9">
    <name type="scientific">Profundibacter amoris</name>
    <dbReference type="NCBI Taxonomy" id="2171755"/>
    <lineage>
        <taxon>Bacteria</taxon>
        <taxon>Pseudomonadati</taxon>
        <taxon>Pseudomonadota</taxon>
        <taxon>Alphaproteobacteria</taxon>
        <taxon>Rhodobacterales</taxon>
        <taxon>Paracoccaceae</taxon>
        <taxon>Profundibacter</taxon>
    </lineage>
</organism>
<keyword evidence="9" id="KW-1185">Reference proteome</keyword>
<feature type="domain" description="Major facilitator superfamily (MFS) profile" evidence="7">
    <location>
        <begin position="13"/>
        <end position="401"/>
    </location>
</feature>
<feature type="transmembrane region" description="Helical" evidence="6">
    <location>
        <begin position="222"/>
        <end position="243"/>
    </location>
</feature>
<evidence type="ECO:0000259" key="7">
    <source>
        <dbReference type="PROSITE" id="PS50850"/>
    </source>
</evidence>
<feature type="transmembrane region" description="Helical" evidence="6">
    <location>
        <begin position="80"/>
        <end position="99"/>
    </location>
</feature>
<evidence type="ECO:0000256" key="1">
    <source>
        <dbReference type="ARBA" id="ARBA00004141"/>
    </source>
</evidence>
<dbReference type="OrthoDB" id="9800416at2"/>
<keyword evidence="5 6" id="KW-0472">Membrane</keyword>
<feature type="transmembrane region" description="Helical" evidence="6">
    <location>
        <begin position="12"/>
        <end position="32"/>
    </location>
</feature>
<evidence type="ECO:0000256" key="3">
    <source>
        <dbReference type="ARBA" id="ARBA00022692"/>
    </source>
</evidence>
<keyword evidence="4 6" id="KW-1133">Transmembrane helix</keyword>
<dbReference type="GO" id="GO:0140115">
    <property type="term" value="P:export across plasma membrane"/>
    <property type="evidence" value="ECO:0007669"/>
    <property type="project" value="UniProtKB-ARBA"/>
</dbReference>
<dbReference type="EMBL" id="CP032125">
    <property type="protein sequence ID" value="AXX97895.1"/>
    <property type="molecule type" value="Genomic_DNA"/>
</dbReference>
<dbReference type="PROSITE" id="PS50850">
    <property type="entry name" value="MFS"/>
    <property type="match status" value="1"/>
</dbReference>
<dbReference type="KEGG" id="pamo:BAR1_08095"/>
<accession>A0A347UGB7</accession>
<dbReference type="Gene3D" id="1.20.1720.10">
    <property type="entry name" value="Multidrug resistance protein D"/>
    <property type="match status" value="1"/>
</dbReference>
<dbReference type="PANTHER" id="PTHR23502:SF132">
    <property type="entry name" value="POLYAMINE TRANSPORTER 2-RELATED"/>
    <property type="match status" value="1"/>
</dbReference>
<feature type="transmembrane region" description="Helical" evidence="6">
    <location>
        <begin position="138"/>
        <end position="163"/>
    </location>
</feature>
<feature type="transmembrane region" description="Helical" evidence="6">
    <location>
        <begin position="255"/>
        <end position="276"/>
    </location>
</feature>
<dbReference type="CDD" id="cd17320">
    <property type="entry name" value="MFS_MdfA_MDR_like"/>
    <property type="match status" value="1"/>
</dbReference>
<keyword evidence="2" id="KW-0813">Transport</keyword>
<dbReference type="PANTHER" id="PTHR23502">
    <property type="entry name" value="MAJOR FACILITATOR SUPERFAMILY"/>
    <property type="match status" value="1"/>
</dbReference>
<dbReference type="Pfam" id="PF07690">
    <property type="entry name" value="MFS_1"/>
    <property type="match status" value="1"/>
</dbReference>
<feature type="transmembrane region" description="Helical" evidence="6">
    <location>
        <begin position="169"/>
        <end position="186"/>
    </location>
</feature>
<name>A0A347UGB7_9RHOB</name>
<feature type="transmembrane region" description="Helical" evidence="6">
    <location>
        <begin position="288"/>
        <end position="306"/>
    </location>
</feature>
<dbReference type="AlphaFoldDB" id="A0A347UGB7"/>
<evidence type="ECO:0000256" key="2">
    <source>
        <dbReference type="ARBA" id="ARBA00022448"/>
    </source>
</evidence>
<dbReference type="Proteomes" id="UP000261704">
    <property type="component" value="Chromosome"/>
</dbReference>
<evidence type="ECO:0000313" key="8">
    <source>
        <dbReference type="EMBL" id="AXX97895.1"/>
    </source>
</evidence>
<dbReference type="InterPro" id="IPR036259">
    <property type="entry name" value="MFS_trans_sf"/>
</dbReference>
<proteinExistence type="predicted"/>
<comment type="subcellular location">
    <subcellularLocation>
        <location evidence="1">Membrane</location>
        <topology evidence="1">Multi-pass membrane protein</topology>
    </subcellularLocation>
</comment>
<reference evidence="8 9" key="1">
    <citation type="submission" date="2018-09" db="EMBL/GenBank/DDBJ databases">
        <title>Profundibacter amoris BAR1 gen. nov., sp. nov., a new member of the Roseobacter clade isolated at Lokis Castle Vent Field on the Arctic Mid-Oceanic Ridge.</title>
        <authorList>
            <person name="Le Moine Bauer S."/>
            <person name="Sjoeberg A.G."/>
            <person name="L'Haridon S."/>
            <person name="Stokke R."/>
            <person name="Roalkvam I."/>
            <person name="Steen I.H."/>
            <person name="Dahle H."/>
        </authorList>
    </citation>
    <scope>NUCLEOTIDE SEQUENCE [LARGE SCALE GENOMIC DNA]</scope>
    <source>
        <strain evidence="8 9">BAR1</strain>
    </source>
</reference>
<sequence>MNTPQSPLGKREFIALMGMTSASIAFSIDAMLPSLPEIGQALTPEAINRAQLVLTSFVLGMGIGTFFTGPLSDAFGRRRVLLGGFFLYMIGALLGMLAGSLELLLAARLIQGLGAAGPRVVAMAVIRDRFSGRQMAQVMSFVMMVFTLVPAFAPSMGAGIIYLVGWRGLFGAFVLFAIINSLWFGLRQPETLLPENRREFRPAKLWEGVKEVLANRTVRTTIMVQTMIFGSLFGMLSTTQQVFDITFGQGANFPLWFGGIALVAGTASVVNATFVVRLGMRRIIRVTLMVQIMLSGGFAILVWSGLMPATLYFPAFLLWMTSVFFMAGMTIGNLNAIAMEPMGHMAGMAASVTSALFTVSAVLIAAPIGLAFDGTPLPLAIGVFSCAAVALALMQMIRREP</sequence>
<evidence type="ECO:0000313" key="9">
    <source>
        <dbReference type="Proteomes" id="UP000261704"/>
    </source>
</evidence>
<dbReference type="GO" id="GO:0005886">
    <property type="term" value="C:plasma membrane"/>
    <property type="evidence" value="ECO:0007669"/>
    <property type="project" value="TreeGrafter"/>
</dbReference>
<feature type="transmembrane region" description="Helical" evidence="6">
    <location>
        <begin position="312"/>
        <end position="334"/>
    </location>
</feature>
<gene>
    <name evidence="8" type="ORF">BAR1_08095</name>
</gene>
<evidence type="ECO:0000256" key="6">
    <source>
        <dbReference type="SAM" id="Phobius"/>
    </source>
</evidence>
<evidence type="ECO:0000256" key="5">
    <source>
        <dbReference type="ARBA" id="ARBA00023136"/>
    </source>
</evidence>
<dbReference type="GO" id="GO:0022857">
    <property type="term" value="F:transmembrane transporter activity"/>
    <property type="evidence" value="ECO:0007669"/>
    <property type="project" value="InterPro"/>
</dbReference>
<dbReference type="InterPro" id="IPR005829">
    <property type="entry name" value="Sugar_transporter_CS"/>
</dbReference>
<dbReference type="GO" id="GO:0042908">
    <property type="term" value="P:xenobiotic transport"/>
    <property type="evidence" value="ECO:0007669"/>
    <property type="project" value="UniProtKB-ARBA"/>
</dbReference>